<dbReference type="RefSeq" id="WP_148954766.1">
    <property type="nucleotide sequence ID" value="NZ_VTEG01000017.1"/>
</dbReference>
<dbReference type="Proteomes" id="UP000325182">
    <property type="component" value="Unassembled WGS sequence"/>
</dbReference>
<dbReference type="NCBIfam" id="TIGR04088">
    <property type="entry name" value="cognate_SipW"/>
    <property type="match status" value="1"/>
</dbReference>
<dbReference type="InterPro" id="IPR022121">
    <property type="entry name" value="Peptidase_M73_camelysin"/>
</dbReference>
<proteinExistence type="predicted"/>
<dbReference type="EMBL" id="VTEG01000017">
    <property type="protein sequence ID" value="TYR97726.1"/>
    <property type="molecule type" value="Genomic_DNA"/>
</dbReference>
<evidence type="ECO:0000313" key="1">
    <source>
        <dbReference type="EMBL" id="TYR97726.1"/>
    </source>
</evidence>
<dbReference type="GO" id="GO:0051301">
    <property type="term" value="P:cell division"/>
    <property type="evidence" value="ECO:0007669"/>
    <property type="project" value="UniProtKB-KW"/>
</dbReference>
<dbReference type="Pfam" id="PF12389">
    <property type="entry name" value="Peptidase_M73"/>
    <property type="match status" value="1"/>
</dbReference>
<gene>
    <name evidence="1" type="ORF">FZC84_17930</name>
</gene>
<comment type="caution">
    <text evidence="1">The sequence shown here is derived from an EMBL/GenBank/DDBJ whole genome shotgun (WGS) entry which is preliminary data.</text>
</comment>
<keyword evidence="1" id="KW-0132">Cell division</keyword>
<accession>A0A5D4M7Z9</accession>
<keyword evidence="1" id="KW-0131">Cell cycle</keyword>
<evidence type="ECO:0000313" key="2">
    <source>
        <dbReference type="Proteomes" id="UP000325182"/>
    </source>
</evidence>
<name>A0A5D4M7Z9_9BACI</name>
<dbReference type="InterPro" id="IPR023833">
    <property type="entry name" value="Signal_pept_SipW-depend-type"/>
</dbReference>
<dbReference type="AlphaFoldDB" id="A0A5D4M7Z9"/>
<protein>
    <submittedName>
        <fullName evidence="1">Cell division protein FtsN</fullName>
    </submittedName>
</protein>
<organism evidence="1 2">
    <name type="scientific">Rossellomorea vietnamensis</name>
    <dbReference type="NCBI Taxonomy" id="218284"/>
    <lineage>
        <taxon>Bacteria</taxon>
        <taxon>Bacillati</taxon>
        <taxon>Bacillota</taxon>
        <taxon>Bacilli</taxon>
        <taxon>Bacillales</taxon>
        <taxon>Bacillaceae</taxon>
        <taxon>Rossellomorea</taxon>
    </lineage>
</organism>
<sequence>MGIKQKLGLGVASAALGLSLIGGGTYAYFNDVETSTNTFAAGTLDLTVDPTDIFDVSNIKPGDYMYRTFDLVNSGTLDIKEVTLDTTYTVTDAKGDNAGEDFGKYIKVEFLKNLGDEGFFGDSYDDYTVIGSKTLAELKGRTIDDLAKEYEGLFKREVDGISAGHTDNMSVRISFVDNNQDQNKFQGDSLELKWKFTAEQENGEHISND</sequence>
<reference evidence="1 2" key="1">
    <citation type="submission" date="2019-08" db="EMBL/GenBank/DDBJ databases">
        <title>Bacillus genomes from the desert of Cuatro Cienegas, Coahuila.</title>
        <authorList>
            <person name="Olmedo-Alvarez G."/>
        </authorList>
    </citation>
    <scope>NUCLEOTIDE SEQUENCE [LARGE SCALE GENOMIC DNA]</scope>
    <source>
        <strain evidence="1 2">CH128b_4D</strain>
    </source>
</reference>